<evidence type="ECO:0000256" key="4">
    <source>
        <dbReference type="ARBA" id="ARBA00023004"/>
    </source>
</evidence>
<dbReference type="SUPFAM" id="SSF51905">
    <property type="entry name" value="FAD/NAD(P)-binding domain"/>
    <property type="match status" value="1"/>
</dbReference>
<protein>
    <submittedName>
        <fullName evidence="6">FAD-dependent oxidoreductase</fullName>
    </submittedName>
</protein>
<keyword evidence="5" id="KW-0411">Iron-sulfur</keyword>
<gene>
    <name evidence="6" type="ORF">HCJ93_18460</name>
</gene>
<evidence type="ECO:0000256" key="2">
    <source>
        <dbReference type="ARBA" id="ARBA00022723"/>
    </source>
</evidence>
<dbReference type="InterPro" id="IPR036188">
    <property type="entry name" value="FAD/NAD-bd_sf"/>
</dbReference>
<accession>A0ABX1AAN4</accession>
<dbReference type="EMBL" id="JAATEM010000021">
    <property type="protein sequence ID" value="NJP51982.1"/>
    <property type="molecule type" value="Genomic_DNA"/>
</dbReference>
<evidence type="ECO:0000256" key="3">
    <source>
        <dbReference type="ARBA" id="ARBA00023002"/>
    </source>
</evidence>
<keyword evidence="3" id="KW-0560">Oxidoreductase</keyword>
<evidence type="ECO:0000313" key="7">
    <source>
        <dbReference type="Proteomes" id="UP000730591"/>
    </source>
</evidence>
<dbReference type="Gene3D" id="2.60.120.260">
    <property type="entry name" value="Galactose-binding domain-like"/>
    <property type="match status" value="1"/>
</dbReference>
<evidence type="ECO:0000313" key="6">
    <source>
        <dbReference type="EMBL" id="NJP51982.1"/>
    </source>
</evidence>
<organism evidence="6 7">
    <name type="scientific">Streptomyces composti</name>
    <dbReference type="NCBI Taxonomy" id="2720025"/>
    <lineage>
        <taxon>Bacteria</taxon>
        <taxon>Bacillati</taxon>
        <taxon>Actinomycetota</taxon>
        <taxon>Actinomycetes</taxon>
        <taxon>Kitasatosporales</taxon>
        <taxon>Streptomycetaceae</taxon>
        <taxon>Streptomyces</taxon>
    </lineage>
</organism>
<evidence type="ECO:0000256" key="5">
    <source>
        <dbReference type="ARBA" id="ARBA00023014"/>
    </source>
</evidence>
<dbReference type="Proteomes" id="UP000730591">
    <property type="component" value="Unassembled WGS sequence"/>
</dbReference>
<proteinExistence type="predicted"/>
<comment type="caution">
    <text evidence="6">The sequence shown here is derived from an EMBL/GenBank/DDBJ whole genome shotgun (WGS) entry which is preliminary data.</text>
</comment>
<evidence type="ECO:0000256" key="1">
    <source>
        <dbReference type="ARBA" id="ARBA00022485"/>
    </source>
</evidence>
<dbReference type="InterPro" id="IPR039650">
    <property type="entry name" value="HdrA-like"/>
</dbReference>
<keyword evidence="4" id="KW-0408">Iron</keyword>
<name>A0ABX1AAN4_9ACTN</name>
<keyword evidence="1" id="KW-0004">4Fe-4S</keyword>
<keyword evidence="7" id="KW-1185">Reference proteome</keyword>
<keyword evidence="2" id="KW-0479">Metal-binding</keyword>
<dbReference type="PANTHER" id="PTHR43498">
    <property type="entry name" value="FERREDOXIN:COB-COM HETERODISULFIDE REDUCTASE SUBUNIT A"/>
    <property type="match status" value="1"/>
</dbReference>
<dbReference type="Gene3D" id="3.50.50.60">
    <property type="entry name" value="FAD/NAD(P)-binding domain"/>
    <property type="match status" value="1"/>
</dbReference>
<sequence length="776" mass="86008">MDFPGAPISTTPAQDYEFDVVVVGGGLAGLCAAIACAREGAQVALVQDRPVYGGNSSSEIRVVPYGASHGAAWAGETGLAHELILTDRAGNHEHFFDHGLMNSLYDMTLAEAARREPTLTEFRNTSVRGVVTDHGRITAVHASQLATEKELLLRARQFIDATGDGTVGFLAGAEYHYGREARSQYGEPLAPVVADEATLGSTITMRAKRIDRPAPYQAPDWIARYTSPEDFVHDRRLYHIKKDTFGGYWWLEVNTPFHQIDDVQEIREELHRHVLGVWNYIKNHSPQKEEAAHYVLDWIGQIPGKRESRRLLGDVVVTEHHLHDDAEWPDGVAYAAWWIDLHIPGGVNNRTEPAERENIDAHYSSYIRVAPFSLPLRAYYSRNVANLWMTGRALSVSHVALGPVRVQVSLGAQGQAVGIAAGYAVRHGLTPRQTADPEGPHIGPLRQLLLRRDVRLLGARNDDAGDLARHATVTASSAAPLSFEGDVARWLPLDTARAQVVPLPAGRLDAVALRLRSGAQARLRVEVHQLRRIWDRDRGKPAGSCEVDVPAGFDGWLDAPVAAFGETGRPYRISVSAAEGVEWAVAAPIPTGTVAQYLTTSPGGPEQKNAHLRCFSSEEVELPAFELWRQYRKGAHQLRLSPPSRPYEPEAAVNGRAWPEDLPNLWISEPGLPQWLELRWPVPQTLSRFTVAFDTDLDLRTDQRPAFHRTPQCVRDWRLLALLDGQWQQLHSETGNYLRHREVTVASTTTEAVRVEVLATNGAPEARVYEVRAYAD</sequence>
<dbReference type="PANTHER" id="PTHR43498:SF1">
    <property type="entry name" value="COB--COM HETERODISULFIDE REDUCTASE IRON-SULFUR SUBUNIT A"/>
    <property type="match status" value="1"/>
</dbReference>
<dbReference type="Pfam" id="PF12831">
    <property type="entry name" value="FAD_oxidored"/>
    <property type="match status" value="1"/>
</dbReference>
<reference evidence="6 7" key="1">
    <citation type="submission" date="2020-03" db="EMBL/GenBank/DDBJ databases">
        <title>WGS of actinomycetes isolated from Thailand.</title>
        <authorList>
            <person name="Thawai C."/>
        </authorList>
    </citation>
    <scope>NUCLEOTIDE SEQUENCE [LARGE SCALE GENOMIC DNA]</scope>
    <source>
        <strain evidence="6 7">SBST2-5</strain>
    </source>
</reference>
<dbReference type="RefSeq" id="WP_167996824.1">
    <property type="nucleotide sequence ID" value="NZ_JAATEM010000021.1"/>
</dbReference>